<keyword evidence="4" id="KW-1185">Reference proteome</keyword>
<comment type="similarity">
    <text evidence="1">Belongs to the GTP cyclohydrolase I type 2/NIF3 family.</text>
</comment>
<organism evidence="3 4">
    <name type="scientific">Pseudomassariella vexata</name>
    <dbReference type="NCBI Taxonomy" id="1141098"/>
    <lineage>
        <taxon>Eukaryota</taxon>
        <taxon>Fungi</taxon>
        <taxon>Dikarya</taxon>
        <taxon>Ascomycota</taxon>
        <taxon>Pezizomycotina</taxon>
        <taxon>Sordariomycetes</taxon>
        <taxon>Xylariomycetidae</taxon>
        <taxon>Amphisphaeriales</taxon>
        <taxon>Pseudomassariaceae</taxon>
        <taxon>Pseudomassariella</taxon>
    </lineage>
</organism>
<dbReference type="GO" id="GO:0005739">
    <property type="term" value="C:mitochondrion"/>
    <property type="evidence" value="ECO:0007669"/>
    <property type="project" value="EnsemblFungi"/>
</dbReference>
<dbReference type="PIRSF" id="PIRSF037489">
    <property type="entry name" value="UCP037489_NIF3_YqfO"/>
    <property type="match status" value="1"/>
</dbReference>
<dbReference type="FunFam" id="3.40.1390.30:FF:000001">
    <property type="entry name" value="GTP cyclohydrolase 1 type 2"/>
    <property type="match status" value="1"/>
</dbReference>
<dbReference type="Pfam" id="PF01784">
    <property type="entry name" value="DUF34_NIF3"/>
    <property type="match status" value="1"/>
</dbReference>
<evidence type="ECO:0000313" key="3">
    <source>
        <dbReference type="EMBL" id="ORY58852.1"/>
    </source>
</evidence>
<sequence length="343" mass="37057">MSLRYYRNLITASQRACRLASSQRPLFSSIPIHCILPRLQPRAISTMTTSSFADTVVSAMRTLFPEVLADKAWDNTGLLLGQAQLSATKDDTPGTVLLTNDLTAAVVDEAIREKASIIVSYHPVIFRALKSLTAQDPMQAQLLRLIASGIAVYCPHTAVDAANGGLNDWLCDILVGDQPDLVAGRSVIEPITRTLPSELQGLGYGRKVQLNKPTSLAVLLKNLSAGLGNQRYMSVAVPQDSVADVNRTQSISSVAVCAGSGADMLKDSDAQLLVTGEMSHHYALRHVQLGQTVVTVFHSNSERQYLTQRMKPMLEKALGSSGKVIVSTTDRDPFEVIDVSKLA</sequence>
<name>A0A1Y2DHY2_9PEZI</name>
<evidence type="ECO:0000256" key="2">
    <source>
        <dbReference type="PIRSR" id="PIRSR602678-1"/>
    </source>
</evidence>
<dbReference type="Proteomes" id="UP000193689">
    <property type="component" value="Unassembled WGS sequence"/>
</dbReference>
<dbReference type="GO" id="GO:0016787">
    <property type="term" value="F:hydrolase activity"/>
    <property type="evidence" value="ECO:0007669"/>
    <property type="project" value="UniProtKB-KW"/>
</dbReference>
<protein>
    <submittedName>
        <fullName evidence="3">GTP cyclohydrolase 1 type 2/Nif3</fullName>
    </submittedName>
</protein>
<keyword evidence="2" id="KW-0479">Metal-binding</keyword>
<dbReference type="PANTHER" id="PTHR13799:SF13">
    <property type="entry name" value="NIF3-LIKE PROTEIN 1"/>
    <property type="match status" value="1"/>
</dbReference>
<dbReference type="GO" id="GO:0046872">
    <property type="term" value="F:metal ion binding"/>
    <property type="evidence" value="ECO:0007669"/>
    <property type="project" value="UniProtKB-KW"/>
</dbReference>
<keyword evidence="3" id="KW-0378">Hydrolase</keyword>
<evidence type="ECO:0000256" key="1">
    <source>
        <dbReference type="ARBA" id="ARBA00006964"/>
    </source>
</evidence>
<accession>A0A1Y2DHY2</accession>
<proteinExistence type="inferred from homology"/>
<dbReference type="GeneID" id="63772906"/>
<feature type="binding site" evidence="2">
    <location>
        <position position="160"/>
    </location>
    <ligand>
        <name>a divalent metal cation</name>
        <dbReference type="ChEBI" id="CHEBI:60240"/>
        <label>1</label>
    </ligand>
</feature>
<feature type="binding site" evidence="2">
    <location>
        <position position="298"/>
    </location>
    <ligand>
        <name>a divalent metal cation</name>
        <dbReference type="ChEBI" id="CHEBI:60240"/>
        <label>1</label>
    </ligand>
</feature>
<gene>
    <name evidence="3" type="ORF">BCR38DRAFT_352266</name>
</gene>
<dbReference type="InterPro" id="IPR002678">
    <property type="entry name" value="DUF34/NIF3"/>
</dbReference>
<dbReference type="InterPro" id="IPR017221">
    <property type="entry name" value="DUF34/NIF3_bac"/>
</dbReference>
<comment type="caution">
    <text evidence="3">The sequence shown here is derived from an EMBL/GenBank/DDBJ whole genome shotgun (WGS) entry which is preliminary data.</text>
</comment>
<dbReference type="EMBL" id="MCFJ01000015">
    <property type="protein sequence ID" value="ORY58852.1"/>
    <property type="molecule type" value="Genomic_DNA"/>
</dbReference>
<feature type="binding site" evidence="2">
    <location>
        <position position="302"/>
    </location>
    <ligand>
        <name>a divalent metal cation</name>
        <dbReference type="ChEBI" id="CHEBI:60240"/>
        <label>1</label>
    </ligand>
</feature>
<evidence type="ECO:0000313" key="4">
    <source>
        <dbReference type="Proteomes" id="UP000193689"/>
    </source>
</evidence>
<dbReference type="FunCoup" id="A0A1Y2DHY2">
    <property type="interactions" value="636"/>
</dbReference>
<dbReference type="RefSeq" id="XP_040711664.1">
    <property type="nucleotide sequence ID" value="XM_040856694.1"/>
</dbReference>
<feature type="binding site" evidence="2">
    <location>
        <position position="122"/>
    </location>
    <ligand>
        <name>a divalent metal cation</name>
        <dbReference type="ChEBI" id="CHEBI:60240"/>
        <label>1</label>
    </ligand>
</feature>
<dbReference type="AlphaFoldDB" id="A0A1Y2DHY2"/>
<dbReference type="SUPFAM" id="SSF102705">
    <property type="entry name" value="NIF3 (NGG1p interacting factor 3)-like"/>
    <property type="match status" value="1"/>
</dbReference>
<dbReference type="OrthoDB" id="3345469at2759"/>
<dbReference type="STRING" id="1141098.A0A1Y2DHY2"/>
<dbReference type="Gene3D" id="3.40.1390.30">
    <property type="entry name" value="NIF3 (NGG1p interacting factor 3)-like"/>
    <property type="match status" value="1"/>
</dbReference>
<dbReference type="InParanoid" id="A0A1Y2DHY2"/>
<dbReference type="PANTHER" id="PTHR13799">
    <property type="entry name" value="NGG1 INTERACTING FACTOR 3"/>
    <property type="match status" value="1"/>
</dbReference>
<reference evidence="3 4" key="1">
    <citation type="submission" date="2016-07" db="EMBL/GenBank/DDBJ databases">
        <title>Pervasive Adenine N6-methylation of Active Genes in Fungi.</title>
        <authorList>
            <consortium name="DOE Joint Genome Institute"/>
            <person name="Mondo S.J."/>
            <person name="Dannebaum R.O."/>
            <person name="Kuo R.C."/>
            <person name="Labutti K."/>
            <person name="Haridas S."/>
            <person name="Kuo A."/>
            <person name="Salamov A."/>
            <person name="Ahrendt S.R."/>
            <person name="Lipzen A."/>
            <person name="Sullivan W."/>
            <person name="Andreopoulos W.B."/>
            <person name="Clum A."/>
            <person name="Lindquist E."/>
            <person name="Daum C."/>
            <person name="Ramamoorthy G.K."/>
            <person name="Gryganskyi A."/>
            <person name="Culley D."/>
            <person name="Magnuson J.K."/>
            <person name="James T.Y."/>
            <person name="O'Malley M.A."/>
            <person name="Stajich J.E."/>
            <person name="Spatafora J.W."/>
            <person name="Visel A."/>
            <person name="Grigoriev I.V."/>
        </authorList>
    </citation>
    <scope>NUCLEOTIDE SEQUENCE [LARGE SCALE GENOMIC DNA]</scope>
    <source>
        <strain evidence="3 4">CBS 129021</strain>
    </source>
</reference>
<dbReference type="InterPro" id="IPR036069">
    <property type="entry name" value="DUF34/NIF3_sf"/>
</dbReference>
<dbReference type="NCBIfam" id="TIGR00486">
    <property type="entry name" value="YbgI_SA1388"/>
    <property type="match status" value="1"/>
</dbReference>